<dbReference type="GO" id="GO:0001228">
    <property type="term" value="F:DNA-binding transcription activator activity, RNA polymerase II-specific"/>
    <property type="evidence" value="ECO:0007669"/>
    <property type="project" value="InterPro"/>
</dbReference>
<sequence length="192" mass="21139">MPRPQDEYIPLATITRVMRSILPPRTKISEEVKETIQKAVSEYISIVTVEANEHCRHDQRRTVTAEDVLWAMDRLGFDNYVETLSLYLTRYRESEGHPSAPSRDPNPTPPLNPTAQHHEDFRPTPLMPPSPLALTLALTLAPPLQQQGPNSNFQMHQGDPLLLRLGLGQGNGSGGGGEDIGGSTSDQNGAQL</sequence>
<evidence type="ECO:0000256" key="4">
    <source>
        <dbReference type="SAM" id="MobiDB-lite"/>
    </source>
</evidence>
<evidence type="ECO:0000256" key="3">
    <source>
        <dbReference type="ARBA" id="ARBA00023163"/>
    </source>
</evidence>
<dbReference type="InterPro" id="IPR027113">
    <property type="entry name" value="Transc_fact_NFYB/HAP3"/>
</dbReference>
<feature type="domain" description="Transcription factor CBF/NF-Y/archaeal histone" evidence="5">
    <location>
        <begin position="9"/>
        <end position="72"/>
    </location>
</feature>
<comment type="similarity">
    <text evidence="1">Belongs to the NFYB/HAP3 subunit family.</text>
</comment>
<feature type="region of interest" description="Disordered" evidence="4">
    <location>
        <begin position="94"/>
        <end position="130"/>
    </location>
</feature>
<dbReference type="InterPro" id="IPR009072">
    <property type="entry name" value="Histone-fold"/>
</dbReference>
<evidence type="ECO:0000256" key="1">
    <source>
        <dbReference type="ARBA" id="ARBA00009053"/>
    </source>
</evidence>
<proteinExistence type="inferred from homology"/>
<evidence type="ECO:0000313" key="6">
    <source>
        <dbReference type="EMBL" id="AEG76898.1"/>
    </source>
</evidence>
<name>F6LC73_LINUS</name>
<dbReference type="PRINTS" id="PR00615">
    <property type="entry name" value="CCAATSUBUNTA"/>
</dbReference>
<accession>F6LC73</accession>
<organism evidence="6">
    <name type="scientific">Linum usitatissimum</name>
    <name type="common">Flax</name>
    <name type="synonym">Linum humile</name>
    <dbReference type="NCBI Taxonomy" id="4006"/>
    <lineage>
        <taxon>Eukaryota</taxon>
        <taxon>Viridiplantae</taxon>
        <taxon>Streptophyta</taxon>
        <taxon>Embryophyta</taxon>
        <taxon>Tracheophyta</taxon>
        <taxon>Spermatophyta</taxon>
        <taxon>Magnoliopsida</taxon>
        <taxon>eudicotyledons</taxon>
        <taxon>Gunneridae</taxon>
        <taxon>Pentapetalae</taxon>
        <taxon>rosids</taxon>
        <taxon>fabids</taxon>
        <taxon>Malpighiales</taxon>
        <taxon>Linaceae</taxon>
        <taxon>Linum</taxon>
    </lineage>
</organism>
<dbReference type="GO" id="GO:0046982">
    <property type="term" value="F:protein heterodimerization activity"/>
    <property type="evidence" value="ECO:0007669"/>
    <property type="project" value="InterPro"/>
</dbReference>
<dbReference type="Gene3D" id="1.10.20.10">
    <property type="entry name" value="Histone, subunit A"/>
    <property type="match status" value="1"/>
</dbReference>
<dbReference type="PANTHER" id="PTHR11064:SF115">
    <property type="entry name" value="NUCLEAR TRANSCRIPTION FACTOR Y SUBUNIT B-9"/>
    <property type="match status" value="1"/>
</dbReference>
<evidence type="ECO:0000259" key="5">
    <source>
        <dbReference type="Pfam" id="PF00808"/>
    </source>
</evidence>
<dbReference type="EMBL" id="HQ902252">
    <property type="protein sequence ID" value="AEG76898.1"/>
    <property type="molecule type" value="Genomic_DNA"/>
</dbReference>
<protein>
    <submittedName>
        <fullName evidence="6">Putative transcription factor H2A superfamily protein</fullName>
    </submittedName>
</protein>
<dbReference type="SUPFAM" id="SSF47113">
    <property type="entry name" value="Histone-fold"/>
    <property type="match status" value="1"/>
</dbReference>
<dbReference type="Pfam" id="PF00808">
    <property type="entry name" value="CBFD_NFYB_HMF"/>
    <property type="match status" value="1"/>
</dbReference>
<evidence type="ECO:0000256" key="2">
    <source>
        <dbReference type="ARBA" id="ARBA00023015"/>
    </source>
</evidence>
<keyword evidence="3" id="KW-0804">Transcription</keyword>
<dbReference type="PANTHER" id="PTHR11064">
    <property type="entry name" value="CCAAT-BINDING TRANSCRIPTION FACTOR-RELATED"/>
    <property type="match status" value="1"/>
</dbReference>
<feature type="compositionally biased region" description="Gly residues" evidence="4">
    <location>
        <begin position="167"/>
        <end position="180"/>
    </location>
</feature>
<feature type="region of interest" description="Disordered" evidence="4">
    <location>
        <begin position="163"/>
        <end position="192"/>
    </location>
</feature>
<dbReference type="CDD" id="cd22907">
    <property type="entry name" value="HFD_NFYB"/>
    <property type="match status" value="1"/>
</dbReference>
<dbReference type="GO" id="GO:0000978">
    <property type="term" value="F:RNA polymerase II cis-regulatory region sequence-specific DNA binding"/>
    <property type="evidence" value="ECO:0007669"/>
    <property type="project" value="TreeGrafter"/>
</dbReference>
<dbReference type="GO" id="GO:0016602">
    <property type="term" value="C:CCAAT-binding factor complex"/>
    <property type="evidence" value="ECO:0007669"/>
    <property type="project" value="InterPro"/>
</dbReference>
<keyword evidence="2" id="KW-0805">Transcription regulation</keyword>
<reference evidence="6" key="1">
    <citation type="journal article" date="2011" name="Plant Physiol.">
        <title>Development of Cellulosic Secondary Walls in Flax Fibers Requires {beta}-Galactosidase.</title>
        <authorList>
            <person name="Roach M.J."/>
            <person name="Mokshina N.Y."/>
            <person name="Badhan A."/>
            <person name="Snegireva A.V."/>
            <person name="Hobson N."/>
            <person name="Deyholos M.K."/>
            <person name="Gorshkova T.A."/>
        </authorList>
    </citation>
    <scope>NUCLEOTIDE SEQUENCE</scope>
</reference>
<dbReference type="AlphaFoldDB" id="F6LC73"/>
<dbReference type="InterPro" id="IPR003958">
    <property type="entry name" value="CBFA_NFYB_domain"/>
</dbReference>